<dbReference type="GO" id="GO:0032580">
    <property type="term" value="C:Golgi cisterna membrane"/>
    <property type="evidence" value="ECO:0007669"/>
    <property type="project" value="UniProtKB-SubCell"/>
</dbReference>
<dbReference type="Proteomes" id="UP001286313">
    <property type="component" value="Unassembled WGS sequence"/>
</dbReference>
<evidence type="ECO:0000313" key="4">
    <source>
        <dbReference type="EMBL" id="KAK3879764.1"/>
    </source>
</evidence>
<dbReference type="EC" id="2.4.1.-" evidence="3"/>
<gene>
    <name evidence="4" type="ORF">Pcinc_015695</name>
</gene>
<comment type="similarity">
    <text evidence="3">Belongs to the glycosyltransferase 11 family.</text>
</comment>
<dbReference type="PANTHER" id="PTHR11927:SF9">
    <property type="entry name" value="L-FUCOSYLTRANSFERASE"/>
    <property type="match status" value="1"/>
</dbReference>
<sequence length="292" mass="32970">MGRLGNCFSSYATAITFNANHSHEATIAVSQNIFKAVSRVMDKSHLTLPVVGNELLLDVIDMGLSEVVRPDYFKDDHVSHLQPTINRAIDEYKKTGQEKVYLLEGYPNKMKMLADYHQTVRNNFNIRSDLQAKAKSFLDGVRRTRGYDDVTFIGVHIRRGDYVNFMEKFHHCSVPNPSYYHAALDHYRHTLHTAPPLVFVVCSDDLTHARLHLANHTDVVFSDLTEPEEDLALLAACSHSVMTVGSFGFWASYLAGGRVVYPLLSNCTHTPYVHPHSLGTRGYLNWLPLPVN</sequence>
<protein>
    <recommendedName>
        <fullName evidence="3">L-Fucosyltransferase</fullName>
        <ecNumber evidence="3">2.4.1.-</ecNumber>
    </recommendedName>
</protein>
<dbReference type="InterPro" id="IPR002516">
    <property type="entry name" value="Glyco_trans_11"/>
</dbReference>
<dbReference type="PANTHER" id="PTHR11927">
    <property type="entry name" value="GALACTOSIDE 2-L-FUCOSYLTRANSFERASE"/>
    <property type="match status" value="1"/>
</dbReference>
<dbReference type="CDD" id="cd11301">
    <property type="entry name" value="Fut1_Fut2_like"/>
    <property type="match status" value="1"/>
</dbReference>
<dbReference type="GO" id="GO:0005975">
    <property type="term" value="P:carbohydrate metabolic process"/>
    <property type="evidence" value="ECO:0007669"/>
    <property type="project" value="InterPro"/>
</dbReference>
<keyword evidence="3" id="KW-0325">Glycoprotein</keyword>
<evidence type="ECO:0000256" key="2">
    <source>
        <dbReference type="ARBA" id="ARBA00022679"/>
    </source>
</evidence>
<keyword evidence="1 3" id="KW-0328">Glycosyltransferase</keyword>
<evidence type="ECO:0000256" key="3">
    <source>
        <dbReference type="RuleBase" id="RU363129"/>
    </source>
</evidence>
<keyword evidence="5" id="KW-1185">Reference proteome</keyword>
<dbReference type="AlphaFoldDB" id="A0AAE1FSI3"/>
<dbReference type="EMBL" id="JAWQEG010001400">
    <property type="protein sequence ID" value="KAK3879764.1"/>
    <property type="molecule type" value="Genomic_DNA"/>
</dbReference>
<accession>A0AAE1FSI3</accession>
<dbReference type="Pfam" id="PF01531">
    <property type="entry name" value="Glyco_transf_11"/>
    <property type="match status" value="1"/>
</dbReference>
<organism evidence="4 5">
    <name type="scientific">Petrolisthes cinctipes</name>
    <name type="common">Flat porcelain crab</name>
    <dbReference type="NCBI Taxonomy" id="88211"/>
    <lineage>
        <taxon>Eukaryota</taxon>
        <taxon>Metazoa</taxon>
        <taxon>Ecdysozoa</taxon>
        <taxon>Arthropoda</taxon>
        <taxon>Crustacea</taxon>
        <taxon>Multicrustacea</taxon>
        <taxon>Malacostraca</taxon>
        <taxon>Eumalacostraca</taxon>
        <taxon>Eucarida</taxon>
        <taxon>Decapoda</taxon>
        <taxon>Pleocyemata</taxon>
        <taxon>Anomura</taxon>
        <taxon>Galatheoidea</taxon>
        <taxon>Porcellanidae</taxon>
        <taxon>Petrolisthes</taxon>
    </lineage>
</organism>
<comment type="caution">
    <text evidence="4">The sequence shown here is derived from an EMBL/GenBank/DDBJ whole genome shotgun (WGS) entry which is preliminary data.</text>
</comment>
<proteinExistence type="inferred from homology"/>
<keyword evidence="3" id="KW-0333">Golgi apparatus</keyword>
<keyword evidence="3" id="KW-0735">Signal-anchor</keyword>
<evidence type="ECO:0000256" key="1">
    <source>
        <dbReference type="ARBA" id="ARBA00022676"/>
    </source>
</evidence>
<name>A0AAE1FSI3_PETCI</name>
<comment type="pathway">
    <text evidence="3">Protein modification; protein glycosylation.</text>
</comment>
<comment type="subcellular location">
    <subcellularLocation>
        <location evidence="3">Golgi apparatus</location>
        <location evidence="3">Golgi stack membrane</location>
        <topology evidence="3">Single-pass type II membrane protein</topology>
    </subcellularLocation>
</comment>
<reference evidence="4" key="1">
    <citation type="submission" date="2023-10" db="EMBL/GenBank/DDBJ databases">
        <title>Genome assemblies of two species of porcelain crab, Petrolisthes cinctipes and Petrolisthes manimaculis (Anomura: Porcellanidae).</title>
        <authorList>
            <person name="Angst P."/>
        </authorList>
    </citation>
    <scope>NUCLEOTIDE SEQUENCE</scope>
    <source>
        <strain evidence="4">PB745_01</strain>
        <tissue evidence="4">Gill</tissue>
    </source>
</reference>
<dbReference type="Gene3D" id="3.40.50.11350">
    <property type="match status" value="1"/>
</dbReference>
<keyword evidence="3" id="KW-0812">Transmembrane</keyword>
<dbReference type="GO" id="GO:0008107">
    <property type="term" value="F:galactoside 2-alpha-L-fucosyltransferase activity"/>
    <property type="evidence" value="ECO:0007669"/>
    <property type="project" value="InterPro"/>
</dbReference>
<evidence type="ECO:0000313" key="5">
    <source>
        <dbReference type="Proteomes" id="UP001286313"/>
    </source>
</evidence>
<keyword evidence="2 3" id="KW-0808">Transferase</keyword>